<evidence type="ECO:0000256" key="5">
    <source>
        <dbReference type="SAM" id="MobiDB-lite"/>
    </source>
</evidence>
<feature type="region of interest" description="Disordered" evidence="5">
    <location>
        <begin position="1"/>
        <end position="66"/>
    </location>
</feature>
<accession>A0AA36CRS9</accession>
<keyword evidence="2" id="KW-0235">DNA replication</keyword>
<dbReference type="PANTHER" id="PTHR21206">
    <property type="entry name" value="SLD5 PROTEIN"/>
    <property type="match status" value="1"/>
</dbReference>
<evidence type="ECO:0000256" key="2">
    <source>
        <dbReference type="ARBA" id="ARBA00022705"/>
    </source>
</evidence>
<feature type="compositionally biased region" description="Acidic residues" evidence="5">
    <location>
        <begin position="41"/>
        <end position="66"/>
    </location>
</feature>
<dbReference type="Gene3D" id="1.20.58.1030">
    <property type="match status" value="1"/>
</dbReference>
<organism evidence="7 8">
    <name type="scientific">Mesorhabditis spiculigera</name>
    <dbReference type="NCBI Taxonomy" id="96644"/>
    <lineage>
        <taxon>Eukaryota</taxon>
        <taxon>Metazoa</taxon>
        <taxon>Ecdysozoa</taxon>
        <taxon>Nematoda</taxon>
        <taxon>Chromadorea</taxon>
        <taxon>Rhabditida</taxon>
        <taxon>Rhabditina</taxon>
        <taxon>Rhabditomorpha</taxon>
        <taxon>Rhabditoidea</taxon>
        <taxon>Rhabditidae</taxon>
        <taxon>Mesorhabditinae</taxon>
        <taxon>Mesorhabditis</taxon>
    </lineage>
</organism>
<dbReference type="GO" id="GO:0000727">
    <property type="term" value="P:double-strand break repair via break-induced replication"/>
    <property type="evidence" value="ECO:0007669"/>
    <property type="project" value="TreeGrafter"/>
</dbReference>
<name>A0AA36CRS9_9BILA</name>
<keyword evidence="8" id="KW-1185">Reference proteome</keyword>
<dbReference type="EMBL" id="CATQJA010002621">
    <property type="protein sequence ID" value="CAJ0573623.1"/>
    <property type="molecule type" value="Genomic_DNA"/>
</dbReference>
<dbReference type="GO" id="GO:0000811">
    <property type="term" value="C:GINS complex"/>
    <property type="evidence" value="ECO:0007669"/>
    <property type="project" value="TreeGrafter"/>
</dbReference>
<dbReference type="PIRSF" id="PIRSF007764">
    <property type="entry name" value="Sld5"/>
    <property type="match status" value="1"/>
</dbReference>
<evidence type="ECO:0000259" key="6">
    <source>
        <dbReference type="Pfam" id="PF05916"/>
    </source>
</evidence>
<evidence type="ECO:0000256" key="3">
    <source>
        <dbReference type="ARBA" id="ARBA00023242"/>
    </source>
</evidence>
<comment type="subcellular location">
    <subcellularLocation>
        <location evidence="1">Nucleus</location>
    </subcellularLocation>
</comment>
<dbReference type="PANTHER" id="PTHR21206:SF0">
    <property type="entry name" value="DNA REPLICATION COMPLEX GINS PROTEIN SLD5"/>
    <property type="match status" value="1"/>
</dbReference>
<evidence type="ECO:0000256" key="1">
    <source>
        <dbReference type="ARBA" id="ARBA00004123"/>
    </source>
</evidence>
<dbReference type="CDD" id="cd11711">
    <property type="entry name" value="GINS_A_Sld5"/>
    <property type="match status" value="1"/>
</dbReference>
<evidence type="ECO:0000256" key="4">
    <source>
        <dbReference type="ARBA" id="ARBA00030869"/>
    </source>
</evidence>
<gene>
    <name evidence="7" type="ORF">MSPICULIGERA_LOCUS11976</name>
</gene>
<proteinExistence type="predicted"/>
<dbReference type="InterPro" id="IPR021151">
    <property type="entry name" value="GINS_A"/>
</dbReference>
<dbReference type="Proteomes" id="UP001177023">
    <property type="component" value="Unassembled WGS sequence"/>
</dbReference>
<dbReference type="AlphaFoldDB" id="A0AA36CRS9"/>
<protein>
    <recommendedName>
        <fullName evidence="4">GINS complex subunit 4</fullName>
    </recommendedName>
</protein>
<comment type="caution">
    <text evidence="7">The sequence shown here is derived from an EMBL/GenBank/DDBJ whole genome shotgun (WGS) entry which is preliminary data.</text>
</comment>
<dbReference type="Pfam" id="PF05916">
    <property type="entry name" value="Sld5"/>
    <property type="match status" value="1"/>
</dbReference>
<reference evidence="7" key="1">
    <citation type="submission" date="2023-06" db="EMBL/GenBank/DDBJ databases">
        <authorList>
            <person name="Delattre M."/>
        </authorList>
    </citation>
    <scope>NUCLEOTIDE SEQUENCE</scope>
    <source>
        <strain evidence="7">AF72</strain>
    </source>
</reference>
<evidence type="ECO:0000313" key="8">
    <source>
        <dbReference type="Proteomes" id="UP001177023"/>
    </source>
</evidence>
<dbReference type="GO" id="GO:0006261">
    <property type="term" value="P:DNA-templated DNA replication"/>
    <property type="evidence" value="ECO:0007669"/>
    <property type="project" value="InterPro"/>
</dbReference>
<sequence>MDDREYDEEDLDHTEIPDTYENESDEGNVEDLRLNSAGDNVSEEQDDEEEEEAERPPETQDEDDEDAVTSAMVLAEMRQVWQSETVSPLLLPDRSELVHCLVDQIESMEENLMRCVDRGHIKISLHRLELQRITFVVNSYIRRRLQKIEDNPLLAIQQHQERVRTEQKPLLSDDELIYARRFAEAESAVFSQTVLRHLPASLNRLMRPVTTNDSEKVFINVLADGLDDVAVPDGDDPGSDVLIGLNRGATFLLPINPILPALEQGHVRLL</sequence>
<keyword evidence="3" id="KW-0539">Nucleus</keyword>
<feature type="non-terminal residue" evidence="7">
    <location>
        <position position="270"/>
    </location>
</feature>
<dbReference type="InterPro" id="IPR008591">
    <property type="entry name" value="GINS_Sld5"/>
</dbReference>
<dbReference type="InterPro" id="IPR036224">
    <property type="entry name" value="GINS_bundle-like_dom_sf"/>
</dbReference>
<evidence type="ECO:0000313" key="7">
    <source>
        <dbReference type="EMBL" id="CAJ0573623.1"/>
    </source>
</evidence>
<feature type="domain" description="GINS subunit" evidence="6">
    <location>
        <begin position="121"/>
        <end position="188"/>
    </location>
</feature>
<dbReference type="SUPFAM" id="SSF158573">
    <property type="entry name" value="GINS helical bundle-like"/>
    <property type="match status" value="1"/>
</dbReference>
<dbReference type="InterPro" id="IPR038749">
    <property type="entry name" value="Sld5_GINS_A"/>
</dbReference>
<feature type="compositionally biased region" description="Acidic residues" evidence="5">
    <location>
        <begin position="1"/>
        <end position="29"/>
    </location>
</feature>